<dbReference type="GO" id="GO:0004674">
    <property type="term" value="F:protein serine/threonine kinase activity"/>
    <property type="evidence" value="ECO:0007669"/>
    <property type="project" value="UniProtKB-UniRule"/>
</dbReference>
<accession>A0A7X5UD44</accession>
<comment type="catalytic activity">
    <reaction evidence="11">
        <text>L-threonyl-[protein] + ATP = O-phospho-L-threonyl-[protein] + ADP + H(+)</text>
        <dbReference type="Rhea" id="RHEA:46608"/>
        <dbReference type="Rhea" id="RHEA-COMP:11060"/>
        <dbReference type="Rhea" id="RHEA-COMP:11605"/>
        <dbReference type="ChEBI" id="CHEBI:15378"/>
        <dbReference type="ChEBI" id="CHEBI:30013"/>
        <dbReference type="ChEBI" id="CHEBI:30616"/>
        <dbReference type="ChEBI" id="CHEBI:61977"/>
        <dbReference type="ChEBI" id="CHEBI:456216"/>
        <dbReference type="EC" id="2.7.11.1"/>
    </reaction>
</comment>
<proteinExistence type="inferred from homology"/>
<dbReference type="InterPro" id="IPR002575">
    <property type="entry name" value="Aminoglycoside_PTrfase"/>
</dbReference>
<keyword evidence="3 11" id="KW-0597">Phosphoprotein</keyword>
<keyword evidence="9 11" id="KW-0460">Magnesium</keyword>
<dbReference type="PANTHER" id="PTHR39573:SF1">
    <property type="entry name" value="STRESS RESPONSE KINASE A"/>
    <property type="match status" value="1"/>
</dbReference>
<gene>
    <name evidence="11" type="primary">srkA</name>
    <name evidence="14" type="ORF">HBF25_16860</name>
</gene>
<evidence type="ECO:0000256" key="3">
    <source>
        <dbReference type="ARBA" id="ARBA00022553"/>
    </source>
</evidence>
<dbReference type="InterPro" id="IPR032882">
    <property type="entry name" value="SrkA/RdoA"/>
</dbReference>
<dbReference type="GO" id="GO:0000287">
    <property type="term" value="F:magnesium ion binding"/>
    <property type="evidence" value="ECO:0007669"/>
    <property type="project" value="UniProtKB-UniRule"/>
</dbReference>
<protein>
    <recommendedName>
        <fullName evidence="11">Stress response kinase A</fullName>
        <ecNumber evidence="11">2.7.11.1</ecNumber>
    </recommendedName>
    <alternativeName>
        <fullName evidence="11">Serine/threonine-protein kinase SrkA</fullName>
    </alternativeName>
</protein>
<comment type="function">
    <text evidence="11">A protein kinase that phosphorylates Ser and Thr residues. Probably acts to suppress the effects of stress linked to accumulation of reactive oxygen species. Probably involved in the extracytoplasmic stress response.</text>
</comment>
<comment type="caution">
    <text evidence="14">The sequence shown here is derived from an EMBL/GenBank/DDBJ whole genome shotgun (WGS) entry which is preliminary data.</text>
</comment>
<organism evidence="14 15">
    <name type="scientific">Luteibacter anthropi</name>
    <dbReference type="NCBI Taxonomy" id="564369"/>
    <lineage>
        <taxon>Bacteria</taxon>
        <taxon>Pseudomonadati</taxon>
        <taxon>Pseudomonadota</taxon>
        <taxon>Gammaproteobacteria</taxon>
        <taxon>Lysobacterales</taxon>
        <taxon>Rhodanobacteraceae</taxon>
        <taxon>Luteibacter</taxon>
    </lineage>
</organism>
<dbReference type="Gene3D" id="1.10.510.10">
    <property type="entry name" value="Transferase(Phosphotransferase) domain 1"/>
    <property type="match status" value="1"/>
</dbReference>
<dbReference type="GO" id="GO:0005737">
    <property type="term" value="C:cytoplasm"/>
    <property type="evidence" value="ECO:0007669"/>
    <property type="project" value="UniProtKB-SubCell"/>
</dbReference>
<comment type="subunit">
    <text evidence="11">Monomer.</text>
</comment>
<dbReference type="NCBIfam" id="NF008738">
    <property type="entry name" value="PRK11768.1"/>
    <property type="match status" value="1"/>
</dbReference>
<feature type="domain" description="Aminoglycoside phosphotransferase" evidence="13">
    <location>
        <begin position="71"/>
        <end position="294"/>
    </location>
</feature>
<keyword evidence="4 11" id="KW-0808">Transferase</keyword>
<evidence type="ECO:0000256" key="9">
    <source>
        <dbReference type="ARBA" id="ARBA00022842"/>
    </source>
</evidence>
<evidence type="ECO:0000259" key="13">
    <source>
        <dbReference type="Pfam" id="PF01636"/>
    </source>
</evidence>
<dbReference type="PANTHER" id="PTHR39573">
    <property type="entry name" value="STRESS RESPONSE KINASE A"/>
    <property type="match status" value="1"/>
</dbReference>
<evidence type="ECO:0000256" key="12">
    <source>
        <dbReference type="SAM" id="MobiDB-lite"/>
    </source>
</evidence>
<keyword evidence="2 11" id="KW-0723">Serine/threonine-protein kinase</keyword>
<name>A0A7X5UD44_9GAMM</name>
<dbReference type="HAMAP" id="MF_01497">
    <property type="entry name" value="SrkA_kinase"/>
    <property type="match status" value="1"/>
</dbReference>
<evidence type="ECO:0000256" key="11">
    <source>
        <dbReference type="HAMAP-Rule" id="MF_01497"/>
    </source>
</evidence>
<keyword evidence="6 11" id="KW-0547">Nucleotide-binding</keyword>
<dbReference type="AlphaFoldDB" id="A0A7X5UD44"/>
<evidence type="ECO:0000256" key="7">
    <source>
        <dbReference type="ARBA" id="ARBA00022777"/>
    </source>
</evidence>
<feature type="active site" description="Proton acceptor" evidence="11">
    <location>
        <position position="237"/>
    </location>
</feature>
<evidence type="ECO:0000256" key="4">
    <source>
        <dbReference type="ARBA" id="ARBA00022679"/>
    </source>
</evidence>
<keyword evidence="15" id="KW-1185">Reference proteome</keyword>
<evidence type="ECO:0000256" key="5">
    <source>
        <dbReference type="ARBA" id="ARBA00022723"/>
    </source>
</evidence>
<feature type="active site" evidence="11">
    <location>
        <position position="254"/>
    </location>
</feature>
<reference evidence="14 15" key="1">
    <citation type="submission" date="2020-03" db="EMBL/GenBank/DDBJ databases">
        <authorList>
            <person name="Lai Q."/>
        </authorList>
    </citation>
    <scope>NUCLEOTIDE SEQUENCE [LARGE SCALE GENOMIC DNA]</scope>
    <source>
        <strain evidence="14 15">CCUG 25036</strain>
    </source>
</reference>
<feature type="region of interest" description="Disordered" evidence="12">
    <location>
        <begin position="1"/>
        <end position="28"/>
    </location>
</feature>
<dbReference type="GO" id="GO:0005524">
    <property type="term" value="F:ATP binding"/>
    <property type="evidence" value="ECO:0007669"/>
    <property type="project" value="UniProtKB-UniRule"/>
</dbReference>
<comment type="cofactor">
    <cofactor evidence="11">
        <name>Mg(2+)</name>
        <dbReference type="ChEBI" id="CHEBI:18420"/>
    </cofactor>
</comment>
<evidence type="ECO:0000256" key="10">
    <source>
        <dbReference type="ARBA" id="ARBA00023016"/>
    </source>
</evidence>
<comment type="catalytic activity">
    <reaction evidence="11">
        <text>L-seryl-[protein] + ATP = O-phospho-L-seryl-[protein] + ADP + H(+)</text>
        <dbReference type="Rhea" id="RHEA:17989"/>
        <dbReference type="Rhea" id="RHEA-COMP:9863"/>
        <dbReference type="Rhea" id="RHEA-COMP:11604"/>
        <dbReference type="ChEBI" id="CHEBI:15378"/>
        <dbReference type="ChEBI" id="CHEBI:29999"/>
        <dbReference type="ChEBI" id="CHEBI:30616"/>
        <dbReference type="ChEBI" id="CHEBI:83421"/>
        <dbReference type="ChEBI" id="CHEBI:456216"/>
        <dbReference type="EC" id="2.7.11.1"/>
    </reaction>
</comment>
<evidence type="ECO:0000313" key="14">
    <source>
        <dbReference type="EMBL" id="NII08057.1"/>
    </source>
</evidence>
<dbReference type="InterPro" id="IPR011009">
    <property type="entry name" value="Kinase-like_dom_sf"/>
</dbReference>
<keyword evidence="7 11" id="KW-0418">Kinase</keyword>
<keyword evidence="8 11" id="KW-0067">ATP-binding</keyword>
<feature type="site" description="ATP" evidence="11">
    <location>
        <position position="70"/>
    </location>
</feature>
<dbReference type="Gene3D" id="3.30.200.70">
    <property type="match status" value="1"/>
</dbReference>
<sequence length="349" mass="38462">MGDPHRGRSRQAGLPVAPDHGRDPLAGRCPGKPALVSRAAPYASLTPDVVLAAVDAAGSWSDGRLLTLNSYENRVFQVGLEDGGFVVAKFYRPGRWSDAAILEEHAFAQELVEAEIPMVAPLVFDGQTLLRHEGFRYALYPRRGGRAPSLESTDQLEWLGRLIGRMHAVGSRETFHDRATLDRASMIENPARAALASSLLPSHLANAYRDAVSRVDDAVANRFEAVGPMRRIRLHGDCHPGNVLWTDAGPHFVDLDDARMGPAMQDLWMLASDPVTFDALLEGYAQFRDLDPAELALVPALRAMRQVHYAGWIAERWDDPAFPAAFPFAAKPRWWEQHVADLHEAADAL</sequence>
<evidence type="ECO:0000256" key="8">
    <source>
        <dbReference type="ARBA" id="ARBA00022840"/>
    </source>
</evidence>
<keyword evidence="10 11" id="KW-0346">Stress response</keyword>
<evidence type="ECO:0000256" key="1">
    <source>
        <dbReference type="ARBA" id="ARBA00022490"/>
    </source>
</evidence>
<dbReference type="Proteomes" id="UP000490980">
    <property type="component" value="Unassembled WGS sequence"/>
</dbReference>
<keyword evidence="5 11" id="KW-0479">Metal-binding</keyword>
<dbReference type="Gene3D" id="1.20.1270.170">
    <property type="match status" value="1"/>
</dbReference>
<feature type="binding site" evidence="11">
    <location>
        <position position="254"/>
    </location>
    <ligand>
        <name>Mg(2+)</name>
        <dbReference type="ChEBI" id="CHEBI:18420"/>
    </ligand>
</feature>
<evidence type="ECO:0000256" key="2">
    <source>
        <dbReference type="ARBA" id="ARBA00022527"/>
    </source>
</evidence>
<dbReference type="Pfam" id="PF01636">
    <property type="entry name" value="APH"/>
    <property type="match status" value="1"/>
</dbReference>
<evidence type="ECO:0000256" key="6">
    <source>
        <dbReference type="ARBA" id="ARBA00022741"/>
    </source>
</evidence>
<comment type="subcellular location">
    <subcellularLocation>
        <location evidence="11">Cytoplasm</location>
    </subcellularLocation>
</comment>
<feature type="binding site" evidence="11">
    <location>
        <position position="242"/>
    </location>
    <ligand>
        <name>Mg(2+)</name>
        <dbReference type="ChEBI" id="CHEBI:18420"/>
    </ligand>
</feature>
<dbReference type="SUPFAM" id="SSF56112">
    <property type="entry name" value="Protein kinase-like (PK-like)"/>
    <property type="match status" value="1"/>
</dbReference>
<comment type="similarity">
    <text evidence="11">Belongs to the SrkA/RdoA protein kinase family.</text>
</comment>
<dbReference type="EC" id="2.7.11.1" evidence="11"/>
<keyword evidence="1 11" id="KW-0963">Cytoplasm</keyword>
<evidence type="ECO:0000313" key="15">
    <source>
        <dbReference type="Proteomes" id="UP000490980"/>
    </source>
</evidence>
<dbReference type="EMBL" id="JAARLZ010000010">
    <property type="protein sequence ID" value="NII08057.1"/>
    <property type="molecule type" value="Genomic_DNA"/>
</dbReference>